<accession>G3PDN2</accession>
<dbReference type="InterPro" id="IPR037841">
    <property type="entry name" value="SET_SETD1A/B"/>
</dbReference>
<evidence type="ECO:0000259" key="15">
    <source>
        <dbReference type="PROSITE" id="PS50102"/>
    </source>
</evidence>
<dbReference type="SUPFAM" id="SSF82199">
    <property type="entry name" value="SET domain"/>
    <property type="match status" value="1"/>
</dbReference>
<dbReference type="InterPro" id="IPR001214">
    <property type="entry name" value="SET_dom"/>
</dbReference>
<dbReference type="GO" id="GO:0042800">
    <property type="term" value="F:histone H3K4 methyltransferase activity"/>
    <property type="evidence" value="ECO:0007669"/>
    <property type="project" value="InterPro"/>
</dbReference>
<dbReference type="SUPFAM" id="SSF54928">
    <property type="entry name" value="RNA-binding domain, RBD"/>
    <property type="match status" value="1"/>
</dbReference>
<feature type="region of interest" description="Disordered" evidence="14">
    <location>
        <begin position="526"/>
        <end position="607"/>
    </location>
</feature>
<evidence type="ECO:0000256" key="4">
    <source>
        <dbReference type="ARBA" id="ARBA00022603"/>
    </source>
</evidence>
<dbReference type="Pfam" id="PF00856">
    <property type="entry name" value="SET"/>
    <property type="match status" value="1"/>
</dbReference>
<name>G3PDN2_GASAC</name>
<dbReference type="PANTHER" id="PTHR45814">
    <property type="entry name" value="HISTONE-LYSINE N-METHYLTRANSFERASE SETD1"/>
    <property type="match status" value="1"/>
</dbReference>
<dbReference type="GO" id="GO:0003723">
    <property type="term" value="F:RNA binding"/>
    <property type="evidence" value="ECO:0007669"/>
    <property type="project" value="UniProtKB-UniRule"/>
</dbReference>
<feature type="compositionally biased region" description="Basic and acidic residues" evidence="14">
    <location>
        <begin position="1116"/>
        <end position="1130"/>
    </location>
</feature>
<proteinExistence type="predicted"/>
<feature type="compositionally biased region" description="Basic and acidic residues" evidence="14">
    <location>
        <begin position="880"/>
        <end position="909"/>
    </location>
</feature>
<feature type="region of interest" description="Disordered" evidence="14">
    <location>
        <begin position="1299"/>
        <end position="1319"/>
    </location>
</feature>
<feature type="region of interest" description="Disordered" evidence="14">
    <location>
        <begin position="790"/>
        <end position="1034"/>
    </location>
</feature>
<evidence type="ECO:0000259" key="17">
    <source>
        <dbReference type="PROSITE" id="PS50868"/>
    </source>
</evidence>
<dbReference type="InterPro" id="IPR024657">
    <property type="entry name" value="COMPASS_Set1_N-SET"/>
</dbReference>
<keyword evidence="8 13" id="KW-0694">RNA-binding</keyword>
<dbReference type="InterPro" id="IPR012677">
    <property type="entry name" value="Nucleotide-bd_a/b_plait_sf"/>
</dbReference>
<evidence type="ECO:0000256" key="8">
    <source>
        <dbReference type="ARBA" id="ARBA00022884"/>
    </source>
</evidence>
<dbReference type="InParanoid" id="G3PDN2"/>
<reference evidence="18" key="2">
    <citation type="submission" date="2024-04" db="UniProtKB">
        <authorList>
            <consortium name="Ensembl"/>
        </authorList>
    </citation>
    <scope>IDENTIFICATION</scope>
</reference>
<dbReference type="InterPro" id="IPR046341">
    <property type="entry name" value="SET_dom_sf"/>
</dbReference>
<dbReference type="PROSITE" id="PS50868">
    <property type="entry name" value="POST_SET"/>
    <property type="match status" value="1"/>
</dbReference>
<feature type="compositionally biased region" description="Basic and acidic residues" evidence="14">
    <location>
        <begin position="856"/>
        <end position="865"/>
    </location>
</feature>
<dbReference type="CDD" id="cd19169">
    <property type="entry name" value="SET_SETD1"/>
    <property type="match status" value="1"/>
</dbReference>
<feature type="region of interest" description="Disordered" evidence="14">
    <location>
        <begin position="1112"/>
        <end position="1255"/>
    </location>
</feature>
<dbReference type="GO" id="GO:0005694">
    <property type="term" value="C:chromosome"/>
    <property type="evidence" value="ECO:0007669"/>
    <property type="project" value="UniProtKB-SubCell"/>
</dbReference>
<dbReference type="GO" id="GO:0032259">
    <property type="term" value="P:methylation"/>
    <property type="evidence" value="ECO:0007669"/>
    <property type="project" value="UniProtKB-KW"/>
</dbReference>
<dbReference type="Gene3D" id="3.30.70.330">
    <property type="match status" value="1"/>
</dbReference>
<keyword evidence="11" id="KW-0804">Transcription</keyword>
<dbReference type="FunFam" id="3.30.70.330:FF:000178">
    <property type="entry name" value="Histone-lysine N-methyltransferase"/>
    <property type="match status" value="1"/>
</dbReference>
<feature type="compositionally biased region" description="Polar residues" evidence="14">
    <location>
        <begin position="564"/>
        <end position="581"/>
    </location>
</feature>
<dbReference type="STRING" id="69293.ENSGACP00000015706"/>
<feature type="region of interest" description="Disordered" evidence="14">
    <location>
        <begin position="449"/>
        <end position="476"/>
    </location>
</feature>
<protein>
    <submittedName>
        <fullName evidence="18">Uncharacterized protein</fullName>
    </submittedName>
</protein>
<dbReference type="GO" id="GO:0048188">
    <property type="term" value="C:Set1C/COMPASS complex"/>
    <property type="evidence" value="ECO:0007669"/>
    <property type="project" value="InterPro"/>
</dbReference>
<keyword evidence="3" id="KW-0158">Chromosome</keyword>
<keyword evidence="10" id="KW-0010">Activator</keyword>
<evidence type="ECO:0000256" key="5">
    <source>
        <dbReference type="ARBA" id="ARBA00022679"/>
    </source>
</evidence>
<evidence type="ECO:0000256" key="10">
    <source>
        <dbReference type="ARBA" id="ARBA00023159"/>
    </source>
</evidence>
<dbReference type="PROSITE" id="PS50280">
    <property type="entry name" value="SET"/>
    <property type="match status" value="1"/>
</dbReference>
<evidence type="ECO:0000256" key="12">
    <source>
        <dbReference type="ARBA" id="ARBA00023242"/>
    </source>
</evidence>
<keyword evidence="7" id="KW-0156">Chromatin regulator</keyword>
<evidence type="ECO:0000256" key="1">
    <source>
        <dbReference type="ARBA" id="ARBA00004123"/>
    </source>
</evidence>
<feature type="compositionally biased region" description="Acidic residues" evidence="14">
    <location>
        <begin position="913"/>
        <end position="930"/>
    </location>
</feature>
<evidence type="ECO:0000256" key="3">
    <source>
        <dbReference type="ARBA" id="ARBA00022454"/>
    </source>
</evidence>
<dbReference type="OMA" id="PRICRLW"/>
<feature type="compositionally biased region" description="Basic and acidic residues" evidence="14">
    <location>
        <begin position="452"/>
        <end position="464"/>
    </location>
</feature>
<feature type="domain" description="RRM" evidence="15">
    <location>
        <begin position="81"/>
        <end position="169"/>
    </location>
</feature>
<dbReference type="PANTHER" id="PTHR45814:SF1">
    <property type="entry name" value="HISTONE-LYSINE N-METHYLTRANSFERASE SETD1B"/>
    <property type="match status" value="1"/>
</dbReference>
<comment type="subcellular location">
    <subcellularLocation>
        <location evidence="2">Chromosome</location>
    </subcellularLocation>
    <subcellularLocation>
        <location evidence="1">Nucleus</location>
    </subcellularLocation>
</comment>
<sequence length="1671" mass="186532">SEQQTTERDTPPQHWRSCKLIIDPALTKGLYKVYRYDGQHFNIPVEDLGLFPVETVRDPRVSRLWSKCSETQLSIAKFKLDEWYVGPVPPKEVTFSGLNDNVRETFLTNMCNKHGNVEDVEIFYNPKNKKHLGIAKVVFDTVRAAKDAVQHLHQTSVMGNVIHVEIDPKGENRARYLQLLLRGLYTPWTLPVGGSERAIHSLIDSLLGSAATQRRGSISSPYSVATPLSLDTAYSSIWQDTPCSSGLTPRSQGTPRTPCLSVTPLSQDSCYSSLQATPVLQGESSSYSVHKPLRREPCHRKSARWPRGSGEVSDFNFILKHCQPQAPPTFSAQTQTGGQQLALWDHNAQSSSHNNRGAPFNLASPCQESRDAVGTTPRALHQNGNSLRIVSVNFTVDRQTAASSPPDAHACVTHLSPSAGNCSPSSPQPGVESLDSRIESLLINSRMSDPSYFDRKTHDTDVHSQDSPTSPCSADTPPFPEDALVGTLTSCGSSNNLLDVSSTSLIENEEDETTQAVLFLTRNSESPSELMHFERNNEKEEERFRSFSCPQVTPLDLSNESKRPSNNQPSSALTTTKQISSLPRPPLFSLNSTTQLDTSRPPPSINSGCFHPPVSLFPFPIPPFPRTIPPVPPRLPNGTIPIPPPIWIPPPGHRIGIPIPPPPFPAPSSIPAPQTYLGPPPPLMPLTSVPPPVHTYPLARNPPMHGSAPLPLPVPPWPAPCFPRFNPFVPPPDYAPVRENPHKVTIDKVLEVIMDELKSIVKKDMTRRMIEGIAFKAFEDWWECQEKRMKKTQVAPLKSGAASVEGRNKLINPPSHIVGRAKKPPLPSFKVKRKRANDAAATEETEHSLCSSQESSEVKQGDDKLTAASERAKRRHARPHKLDSDNDDERKDEDKDPRDEETASDKREPVVLVDDEPQNLSDGDYDDGDDGGNRPQEEKELARNHTEDKDAVISQTVEDAFSESSSSEDSEHSSELDSSDSFSESFEDSSYSDLSPEDEEEEADRSGVCIVISSDEEPMELEPPVTPSAPFTPGAQLELDLQDWSDPDHIEENPDRSYQQDTFDLDVMMDLQTSGPPSLLRPPSPIACPGKTVVKIYICHVVPVYLCGSGATPRCGDGKPRLDSDPDLLMRSKPTSPAEEEVERPQTPGKGIVTEPGSEDSADEAFSLSPTGTELNLAPCDVPASYPSYQDTPKTPGREDAPGRPRHASGRAPATPGRGTVASSGSTAMRPTRCSLPPEPYLPSNPYVTAPRTPGRDIVLPRRAVVHRRKTQRVTTMQRPPCDPAGFSPIPVSCPCGLPESSADSADEKDTWINPGVKKKPLQGLENVPRCLDEENSRERERWSSRRKRWRRLKRRWRIHHRQRSLNRTDGSLAFRSRLHRWRSRCEERRILHSVWREGLDEEDERLLRSAYERLQARDNGFGWISDTLWVAHPHILYLTELQMSEEHESWKPKHTTGSARSEGFYKISRKDKMKYLHVELPPTSTQGMCIPARQPISLRAGSDFRSEQRRLLSTFSCDSDLVKFNQLKFRKKRIRFSRSHIHEWGLFAMEPAADEMVIEYVGQIIRQGIADMREQRYEEEGIGSSYLFRVDQETIIDATKFGNLARFINHSCNPNCYAKIITVDSEKKIVIYSRQPISINEEITYDYKFPIEETKIPCLCEADSCRGSLN</sequence>
<evidence type="ECO:0000313" key="18">
    <source>
        <dbReference type="Ensembl" id="ENSGACP00000015706.1"/>
    </source>
</evidence>
<keyword evidence="9" id="KW-0805">Transcription regulation</keyword>
<keyword evidence="4" id="KW-0489">Methyltransferase</keyword>
<keyword evidence="12" id="KW-0539">Nucleus</keyword>
<feature type="compositionally biased region" description="Basic and acidic residues" evidence="14">
    <location>
        <begin position="931"/>
        <end position="951"/>
    </location>
</feature>
<reference evidence="18" key="1">
    <citation type="submission" date="2006-01" db="EMBL/GenBank/DDBJ databases">
        <authorList>
            <person name="Lindblad-Toh K."/>
            <person name="Mauceli E."/>
            <person name="Grabherr M."/>
            <person name="Chang J.L."/>
            <person name="Lander E.S."/>
        </authorList>
    </citation>
    <scope>NUCLEOTIDE SEQUENCE [LARGE SCALE GENOMIC DNA]</scope>
</reference>
<feature type="compositionally biased region" description="Low complexity" evidence="14">
    <location>
        <begin position="979"/>
        <end position="994"/>
    </location>
</feature>
<dbReference type="InterPro" id="IPR000504">
    <property type="entry name" value="RRM_dom"/>
</dbReference>
<dbReference type="SMART" id="SM00317">
    <property type="entry name" value="SET"/>
    <property type="match status" value="1"/>
</dbReference>
<feature type="compositionally biased region" description="Basic and acidic residues" evidence="14">
    <location>
        <begin position="531"/>
        <end position="545"/>
    </location>
</feature>
<evidence type="ECO:0000259" key="16">
    <source>
        <dbReference type="PROSITE" id="PS50280"/>
    </source>
</evidence>
<dbReference type="eggNOG" id="KOG1080">
    <property type="taxonomic scope" value="Eukaryota"/>
</dbReference>
<evidence type="ECO:0000256" key="7">
    <source>
        <dbReference type="ARBA" id="ARBA00022853"/>
    </source>
</evidence>
<dbReference type="SMART" id="SM01291">
    <property type="entry name" value="N-SET"/>
    <property type="match status" value="1"/>
</dbReference>
<feature type="compositionally biased region" description="Polar residues" evidence="14">
    <location>
        <begin position="589"/>
        <end position="598"/>
    </location>
</feature>
<dbReference type="Pfam" id="PF11764">
    <property type="entry name" value="N-SET"/>
    <property type="match status" value="1"/>
</dbReference>
<dbReference type="PROSITE" id="PS50102">
    <property type="entry name" value="RRM"/>
    <property type="match status" value="1"/>
</dbReference>
<dbReference type="SMART" id="SM00360">
    <property type="entry name" value="RRM"/>
    <property type="match status" value="1"/>
</dbReference>
<organism evidence="18">
    <name type="scientific">Gasterosteus aculeatus</name>
    <name type="common">Three-spined stickleback</name>
    <dbReference type="NCBI Taxonomy" id="69293"/>
    <lineage>
        <taxon>Eukaryota</taxon>
        <taxon>Metazoa</taxon>
        <taxon>Chordata</taxon>
        <taxon>Craniata</taxon>
        <taxon>Vertebrata</taxon>
        <taxon>Euteleostomi</taxon>
        <taxon>Actinopterygii</taxon>
        <taxon>Neopterygii</taxon>
        <taxon>Teleostei</taxon>
        <taxon>Neoteleostei</taxon>
        <taxon>Acanthomorphata</taxon>
        <taxon>Eupercaria</taxon>
        <taxon>Perciformes</taxon>
        <taxon>Cottioidei</taxon>
        <taxon>Gasterosteales</taxon>
        <taxon>Gasterosteidae</taxon>
        <taxon>Gasterosteus</taxon>
    </lineage>
</organism>
<evidence type="ECO:0000256" key="2">
    <source>
        <dbReference type="ARBA" id="ARBA00004286"/>
    </source>
</evidence>
<evidence type="ECO:0000256" key="11">
    <source>
        <dbReference type="ARBA" id="ARBA00023163"/>
    </source>
</evidence>
<dbReference type="SMART" id="SM00508">
    <property type="entry name" value="PostSET"/>
    <property type="match status" value="1"/>
</dbReference>
<dbReference type="FunFam" id="2.170.270.10:FF:000010">
    <property type="entry name" value="Histone-lysine N-methyltransferase"/>
    <property type="match status" value="1"/>
</dbReference>
<feature type="region of interest" description="Disordered" evidence="14">
    <location>
        <begin position="1267"/>
        <end position="1286"/>
    </location>
</feature>
<dbReference type="Gene3D" id="2.170.270.10">
    <property type="entry name" value="SET domain"/>
    <property type="match status" value="1"/>
</dbReference>
<evidence type="ECO:0000256" key="14">
    <source>
        <dbReference type="SAM" id="MobiDB-lite"/>
    </source>
</evidence>
<evidence type="ECO:0000256" key="6">
    <source>
        <dbReference type="ARBA" id="ARBA00022691"/>
    </source>
</evidence>
<evidence type="ECO:0000256" key="13">
    <source>
        <dbReference type="PROSITE-ProRule" id="PRU00176"/>
    </source>
</evidence>
<feature type="domain" description="Post-SET" evidence="17">
    <location>
        <begin position="1655"/>
        <end position="1671"/>
    </location>
</feature>
<evidence type="ECO:0000256" key="9">
    <source>
        <dbReference type="ARBA" id="ARBA00023015"/>
    </source>
</evidence>
<feature type="domain" description="SET" evidence="16">
    <location>
        <begin position="1533"/>
        <end position="1649"/>
    </location>
</feature>
<keyword evidence="6" id="KW-0949">S-adenosyl-L-methionine</keyword>
<dbReference type="Ensembl" id="ENSGACT00000015737.1">
    <property type="protein sequence ID" value="ENSGACP00000015706.1"/>
    <property type="gene ID" value="ENSGACG00000011872.1"/>
</dbReference>
<dbReference type="InterPro" id="IPR003616">
    <property type="entry name" value="Post-SET_dom"/>
</dbReference>
<feature type="compositionally biased region" description="Low complexity" evidence="14">
    <location>
        <begin position="958"/>
        <end position="967"/>
    </location>
</feature>
<dbReference type="InterPro" id="IPR044570">
    <property type="entry name" value="Set1-like"/>
</dbReference>
<dbReference type="Pfam" id="PF00076">
    <property type="entry name" value="RRM_1"/>
    <property type="match status" value="1"/>
</dbReference>
<keyword evidence="5" id="KW-0808">Transferase</keyword>
<dbReference type="InterPro" id="IPR035979">
    <property type="entry name" value="RBD_domain_sf"/>
</dbReference>